<dbReference type="EMBL" id="AJWJ01000016">
    <property type="protein sequence ID" value="KAF2077899.1"/>
    <property type="molecule type" value="Genomic_DNA"/>
</dbReference>
<dbReference type="PANTHER" id="PTHR44943">
    <property type="entry name" value="CELLULOSE SYNTHASE OPERON PROTEIN C"/>
    <property type="match status" value="1"/>
</dbReference>
<name>A0A8J4Q2Z4_9MYCE</name>
<reference evidence="4" key="1">
    <citation type="submission" date="2020-01" db="EMBL/GenBank/DDBJ databases">
        <title>Development of genomics and gene disruption for Polysphondylium violaceum indicates a role for the polyketide synthase stlB in stalk morphogenesis.</title>
        <authorList>
            <person name="Narita B."/>
            <person name="Kawabe Y."/>
            <person name="Kin K."/>
            <person name="Saito T."/>
            <person name="Gibbs R."/>
            <person name="Kuspa A."/>
            <person name="Muzny D."/>
            <person name="Queller D."/>
            <person name="Richards S."/>
            <person name="Strassman J."/>
            <person name="Sucgang R."/>
            <person name="Worley K."/>
            <person name="Schaap P."/>
        </authorList>
    </citation>
    <scope>NUCLEOTIDE SEQUENCE</scope>
    <source>
        <strain evidence="4">QSvi11</strain>
    </source>
</reference>
<organism evidence="4 5">
    <name type="scientific">Polysphondylium violaceum</name>
    <dbReference type="NCBI Taxonomy" id="133409"/>
    <lineage>
        <taxon>Eukaryota</taxon>
        <taxon>Amoebozoa</taxon>
        <taxon>Evosea</taxon>
        <taxon>Eumycetozoa</taxon>
        <taxon>Dictyostelia</taxon>
        <taxon>Dictyosteliales</taxon>
        <taxon>Dictyosteliaceae</taxon>
        <taxon>Polysphondylium</taxon>
    </lineage>
</organism>
<evidence type="ECO:0000256" key="1">
    <source>
        <dbReference type="ARBA" id="ARBA00022737"/>
    </source>
</evidence>
<dbReference type="PANTHER" id="PTHR44943:SF8">
    <property type="entry name" value="TPR REPEAT-CONTAINING PROTEIN MJ0263"/>
    <property type="match status" value="1"/>
</dbReference>
<sequence length="539" mass="61799">MINRYLKVINKSKFNTIHNSNNTRLVATQIYKFPQNNKFSSITIINNNVSKTLNQSKLHYVKRDYSTSINSSTKTILNNDPLPKQYKQYIENALKEFQARDHSLAVEYLRSAIKSSPNLPNAYALMGDIYSFNRVNMGAIEYYEKAFAIKQTESVALSLGFLYSMGGEFEKAKQVYEKIIQINPNNDFAYYQLLKITGQRKFVDNLKEMNSGYYSIAKSMIATTDKEIMDKLGDFILEQDKLVASKPIVEAKKYTIGIDSSGYQRVLEADVHGTTPHLEALIVLGSMLMESNPQKALKVFSRCQDIHLFVELAYPQICFTLEEHGVSSEDLLQFLDRYIDAHPGKMVDPQLWLIRVDLLLHLNRLKEAIKVFSILIPYYILSEDQSLPFIIGRLSTADMAIRCYGEQLGQLLQQDTSDKHKQFFSPFRSYFSKENMDLFSLKDTGKEYNILLNQFTCIHEAYSQFAKDSKAQQIIDSDPLNADLHDALAGSILWCYQALSDLKIMKEKGYNKIPQLQPEMILGVVEVYFQNISQIIKGQ</sequence>
<evidence type="ECO:0000313" key="4">
    <source>
        <dbReference type="EMBL" id="KAF2077899.1"/>
    </source>
</evidence>
<feature type="repeat" description="TPR" evidence="3">
    <location>
        <begin position="153"/>
        <end position="186"/>
    </location>
</feature>
<evidence type="ECO:0000313" key="5">
    <source>
        <dbReference type="Proteomes" id="UP000695562"/>
    </source>
</evidence>
<dbReference type="OrthoDB" id="433738at2759"/>
<evidence type="ECO:0008006" key="6">
    <source>
        <dbReference type="Google" id="ProtNLM"/>
    </source>
</evidence>
<keyword evidence="1" id="KW-0677">Repeat</keyword>
<comment type="caution">
    <text evidence="4">The sequence shown here is derived from an EMBL/GenBank/DDBJ whole genome shotgun (WGS) entry which is preliminary data.</text>
</comment>
<dbReference type="AlphaFoldDB" id="A0A8J4Q2Z4"/>
<accession>A0A8J4Q2Z4</accession>
<proteinExistence type="predicted"/>
<dbReference type="PROSITE" id="PS50005">
    <property type="entry name" value="TPR"/>
    <property type="match status" value="1"/>
</dbReference>
<protein>
    <recommendedName>
        <fullName evidence="6">Tetratricopeptide-like helical domain-containing protein</fullName>
    </recommendedName>
</protein>
<evidence type="ECO:0000256" key="2">
    <source>
        <dbReference type="ARBA" id="ARBA00022803"/>
    </source>
</evidence>
<evidence type="ECO:0000256" key="3">
    <source>
        <dbReference type="PROSITE-ProRule" id="PRU00339"/>
    </source>
</evidence>
<dbReference type="PROSITE" id="PS50293">
    <property type="entry name" value="TPR_REGION"/>
    <property type="match status" value="1"/>
</dbReference>
<dbReference type="SMART" id="SM00028">
    <property type="entry name" value="TPR"/>
    <property type="match status" value="3"/>
</dbReference>
<dbReference type="Proteomes" id="UP000695562">
    <property type="component" value="Unassembled WGS sequence"/>
</dbReference>
<keyword evidence="5" id="KW-1185">Reference proteome</keyword>
<keyword evidence="2 3" id="KW-0802">TPR repeat</keyword>
<dbReference type="Pfam" id="PF13181">
    <property type="entry name" value="TPR_8"/>
    <property type="match status" value="1"/>
</dbReference>
<dbReference type="SUPFAM" id="SSF48452">
    <property type="entry name" value="TPR-like"/>
    <property type="match status" value="1"/>
</dbReference>
<gene>
    <name evidence="4" type="ORF">CYY_000777</name>
</gene>
<dbReference type="InterPro" id="IPR051685">
    <property type="entry name" value="Ycf3/AcsC/BcsC/TPR_MFPF"/>
</dbReference>
<dbReference type="Gene3D" id="1.25.40.10">
    <property type="entry name" value="Tetratricopeptide repeat domain"/>
    <property type="match status" value="1"/>
</dbReference>
<dbReference type="InterPro" id="IPR019734">
    <property type="entry name" value="TPR_rpt"/>
</dbReference>
<dbReference type="InterPro" id="IPR011990">
    <property type="entry name" value="TPR-like_helical_dom_sf"/>
</dbReference>